<dbReference type="Proteomes" id="UP001521785">
    <property type="component" value="Unassembled WGS sequence"/>
</dbReference>
<feature type="compositionally biased region" description="Polar residues" evidence="1">
    <location>
        <begin position="178"/>
        <end position="193"/>
    </location>
</feature>
<organism evidence="3 4">
    <name type="scientific">Paraconiothyrium brasiliense</name>
    <dbReference type="NCBI Taxonomy" id="300254"/>
    <lineage>
        <taxon>Eukaryota</taxon>
        <taxon>Fungi</taxon>
        <taxon>Dikarya</taxon>
        <taxon>Ascomycota</taxon>
        <taxon>Pezizomycotina</taxon>
        <taxon>Dothideomycetes</taxon>
        <taxon>Pleosporomycetidae</taxon>
        <taxon>Pleosporales</taxon>
        <taxon>Massarineae</taxon>
        <taxon>Didymosphaeriaceae</taxon>
        <taxon>Paraconiothyrium</taxon>
    </lineage>
</organism>
<proteinExistence type="predicted"/>
<name>A0ABR3RVK1_9PLEO</name>
<evidence type="ECO:0000256" key="2">
    <source>
        <dbReference type="SAM" id="Phobius"/>
    </source>
</evidence>
<evidence type="ECO:0000256" key="1">
    <source>
        <dbReference type="SAM" id="MobiDB-lite"/>
    </source>
</evidence>
<keyword evidence="2" id="KW-1133">Transmembrane helix</keyword>
<protein>
    <submittedName>
        <fullName evidence="3">Uncharacterized protein</fullName>
    </submittedName>
</protein>
<keyword evidence="2" id="KW-0472">Membrane</keyword>
<dbReference type="InterPro" id="IPR021840">
    <property type="entry name" value="DUF3433"/>
</dbReference>
<evidence type="ECO:0000313" key="4">
    <source>
        <dbReference type="Proteomes" id="UP001521785"/>
    </source>
</evidence>
<dbReference type="Pfam" id="PF11915">
    <property type="entry name" value="DUF3433"/>
    <property type="match status" value="1"/>
</dbReference>
<feature type="region of interest" description="Disordered" evidence="1">
    <location>
        <begin position="178"/>
        <end position="200"/>
    </location>
</feature>
<feature type="transmembrane region" description="Helical" evidence="2">
    <location>
        <begin position="360"/>
        <end position="385"/>
    </location>
</feature>
<keyword evidence="4" id="KW-1185">Reference proteome</keyword>
<dbReference type="PANTHER" id="PTHR37544:SF3">
    <property type="entry name" value="SPRAY"/>
    <property type="match status" value="1"/>
</dbReference>
<feature type="transmembrane region" description="Helical" evidence="2">
    <location>
        <begin position="292"/>
        <end position="314"/>
    </location>
</feature>
<feature type="transmembrane region" description="Helical" evidence="2">
    <location>
        <begin position="405"/>
        <end position="425"/>
    </location>
</feature>
<dbReference type="PANTHER" id="PTHR37544">
    <property type="entry name" value="SPRAY-RELATED"/>
    <property type="match status" value="1"/>
</dbReference>
<comment type="caution">
    <text evidence="3">The sequence shown here is derived from an EMBL/GenBank/DDBJ whole genome shotgun (WGS) entry which is preliminary data.</text>
</comment>
<feature type="transmembrane region" description="Helical" evidence="2">
    <location>
        <begin position="533"/>
        <end position="554"/>
    </location>
</feature>
<feature type="transmembrane region" description="Helical" evidence="2">
    <location>
        <begin position="574"/>
        <end position="591"/>
    </location>
</feature>
<keyword evidence="2" id="KW-0812">Transmembrane</keyword>
<gene>
    <name evidence="3" type="ORF">SLS60_003372</name>
</gene>
<accession>A0ABR3RVK1</accession>
<dbReference type="EMBL" id="JAKJXO020000003">
    <property type="protein sequence ID" value="KAL1608430.1"/>
    <property type="molecule type" value="Genomic_DNA"/>
</dbReference>
<sequence>MSYPRLAESDNVDVSIVDSLGFSSPKKLLRRQFEVDVSATSTTSEEVEAHGTSAPAPGLWLQTISISADEIEAPVTSAPPPALFLQTTSTSLDEFETPTPSAPAPDVWLQSTPTAPAPEFLLQSATTSLDEAATFSTVVPGEPAPSDWLQTQSSSLSLEIASTPTISSYLRVDPTGVSSLPDSVSPSGASVKTPSASASPPAAYLQSVTTRNGMEVTQTIRSSVILTTVSTINGKPITQTLPAFTTLITTKGTPYVATFPATATTTGQSTTDIFVDNLLGEKKDTYVNGAGMYFLGAYLPVILATFFALPWTLVGETTKSLEPFYQMAKTGGAPAERSLAANFNDLLAPLWALFRRQWTVVLSTILAWLASIIVPLAPEAIFVYVGNCDGGCNGRIGVFLPAARAIEAVLAAMAVIEIGLILNLLSRNKTCVSADPRCIAGLATLFSDVDVQREFNELYNSTDLERLGKALNGHNYRLKSFLAADERTVTVTIIGAIPGPDYISPIAHEKHQYATVSTMALDQQTGMRYTHKVPAIIFATFIAALLALIVTYRYTGGDTGFEHFMGGQGLGVKFLFTSIAVIIAWFWARLFRGLRYVPLFTQNVY</sequence>
<reference evidence="3 4" key="1">
    <citation type="submission" date="2024-02" db="EMBL/GenBank/DDBJ databases">
        <title>De novo assembly and annotation of 12 fungi associated with fruit tree decline syndrome in Ontario, Canada.</title>
        <authorList>
            <person name="Sulman M."/>
            <person name="Ellouze W."/>
            <person name="Ilyukhin E."/>
        </authorList>
    </citation>
    <scope>NUCLEOTIDE SEQUENCE [LARGE SCALE GENOMIC DNA]</scope>
    <source>
        <strain evidence="3 4">M42-189</strain>
    </source>
</reference>
<evidence type="ECO:0000313" key="3">
    <source>
        <dbReference type="EMBL" id="KAL1608430.1"/>
    </source>
</evidence>